<name>A0ABP9S3T0_9ACTN</name>
<evidence type="ECO:0000313" key="2">
    <source>
        <dbReference type="Proteomes" id="UP001501570"/>
    </source>
</evidence>
<dbReference type="RefSeq" id="WP_345632667.1">
    <property type="nucleotide sequence ID" value="NZ_BAABJQ010000014.1"/>
</dbReference>
<dbReference type="SUPFAM" id="SSF55961">
    <property type="entry name" value="Bet v1-like"/>
    <property type="match status" value="1"/>
</dbReference>
<organism evidence="1 2">
    <name type="scientific">Rugosimonospora acidiphila</name>
    <dbReference type="NCBI Taxonomy" id="556531"/>
    <lineage>
        <taxon>Bacteria</taxon>
        <taxon>Bacillati</taxon>
        <taxon>Actinomycetota</taxon>
        <taxon>Actinomycetes</taxon>
        <taxon>Micromonosporales</taxon>
        <taxon>Micromonosporaceae</taxon>
        <taxon>Rugosimonospora</taxon>
    </lineage>
</organism>
<reference evidence="2" key="1">
    <citation type="journal article" date="2019" name="Int. J. Syst. Evol. Microbiol.">
        <title>The Global Catalogue of Microorganisms (GCM) 10K type strain sequencing project: providing services to taxonomists for standard genome sequencing and annotation.</title>
        <authorList>
            <consortium name="The Broad Institute Genomics Platform"/>
            <consortium name="The Broad Institute Genome Sequencing Center for Infectious Disease"/>
            <person name="Wu L."/>
            <person name="Ma J."/>
        </authorList>
    </citation>
    <scope>NUCLEOTIDE SEQUENCE [LARGE SCALE GENOMIC DNA]</scope>
    <source>
        <strain evidence="2">JCM 18304</strain>
    </source>
</reference>
<dbReference type="InterPro" id="IPR019587">
    <property type="entry name" value="Polyketide_cyclase/dehydratase"/>
</dbReference>
<dbReference type="Proteomes" id="UP001501570">
    <property type="component" value="Unassembled WGS sequence"/>
</dbReference>
<keyword evidence="2" id="KW-1185">Reference proteome</keyword>
<protein>
    <recommendedName>
        <fullName evidence="3">SRPBCC domain-containing protein</fullName>
    </recommendedName>
</protein>
<evidence type="ECO:0008006" key="3">
    <source>
        <dbReference type="Google" id="ProtNLM"/>
    </source>
</evidence>
<dbReference type="InterPro" id="IPR023393">
    <property type="entry name" value="START-like_dom_sf"/>
</dbReference>
<dbReference type="Pfam" id="PF10604">
    <property type="entry name" value="Polyketide_cyc2"/>
    <property type="match status" value="1"/>
</dbReference>
<proteinExistence type="predicted"/>
<dbReference type="CDD" id="cd07822">
    <property type="entry name" value="SRPBCC_4"/>
    <property type="match status" value="1"/>
</dbReference>
<accession>A0ABP9S3T0</accession>
<sequence>MSLLSYEVRAEAEVAATAEEVWRVLTDLPGYPDWHPAIVETSGALRVGARQREVVRAGNGRTLTFRPVLTVVAPGRELTRRGRLLAPGIFTGVHSYRIEPAGDGRVRVMQAERLSGVLVPFLRGRLATDTRAQFEAALAGLAARLEKDRRR</sequence>
<dbReference type="Gene3D" id="3.30.530.20">
    <property type="match status" value="1"/>
</dbReference>
<comment type="caution">
    <text evidence="1">The sequence shown here is derived from an EMBL/GenBank/DDBJ whole genome shotgun (WGS) entry which is preliminary data.</text>
</comment>
<evidence type="ECO:0000313" key="1">
    <source>
        <dbReference type="EMBL" id="GAA5190492.1"/>
    </source>
</evidence>
<dbReference type="EMBL" id="BAABJQ010000014">
    <property type="protein sequence ID" value="GAA5190492.1"/>
    <property type="molecule type" value="Genomic_DNA"/>
</dbReference>
<gene>
    <name evidence="1" type="ORF">GCM10023322_45740</name>
</gene>